<reference evidence="1" key="2">
    <citation type="journal article" date="2015" name="Data Brief">
        <title>Shoot transcriptome of the giant reed, Arundo donax.</title>
        <authorList>
            <person name="Barrero R.A."/>
            <person name="Guerrero F.D."/>
            <person name="Moolhuijzen P."/>
            <person name="Goolsby J.A."/>
            <person name="Tidwell J."/>
            <person name="Bellgard S.E."/>
            <person name="Bellgard M.I."/>
        </authorList>
    </citation>
    <scope>NUCLEOTIDE SEQUENCE</scope>
    <source>
        <tissue evidence="1">Shoot tissue taken approximately 20 cm above the soil surface</tissue>
    </source>
</reference>
<organism evidence="1">
    <name type="scientific">Arundo donax</name>
    <name type="common">Giant reed</name>
    <name type="synonym">Donax arundinaceus</name>
    <dbReference type="NCBI Taxonomy" id="35708"/>
    <lineage>
        <taxon>Eukaryota</taxon>
        <taxon>Viridiplantae</taxon>
        <taxon>Streptophyta</taxon>
        <taxon>Embryophyta</taxon>
        <taxon>Tracheophyta</taxon>
        <taxon>Spermatophyta</taxon>
        <taxon>Magnoliopsida</taxon>
        <taxon>Liliopsida</taxon>
        <taxon>Poales</taxon>
        <taxon>Poaceae</taxon>
        <taxon>PACMAD clade</taxon>
        <taxon>Arundinoideae</taxon>
        <taxon>Arundineae</taxon>
        <taxon>Arundo</taxon>
    </lineage>
</organism>
<sequence>MGEPFVMILPVPAAVGVPRRPRVPDGCPGGGCA</sequence>
<protein>
    <submittedName>
        <fullName evidence="1">Uncharacterized protein</fullName>
    </submittedName>
</protein>
<evidence type="ECO:0000313" key="1">
    <source>
        <dbReference type="EMBL" id="JAD66930.1"/>
    </source>
</evidence>
<accession>A0A0A9C0J3</accession>
<name>A0A0A9C0J3_ARUDO</name>
<reference evidence="1" key="1">
    <citation type="submission" date="2014-09" db="EMBL/GenBank/DDBJ databases">
        <authorList>
            <person name="Magalhaes I.L.F."/>
            <person name="Oliveira U."/>
            <person name="Santos F.R."/>
            <person name="Vidigal T.H.D.A."/>
            <person name="Brescovit A.D."/>
            <person name="Santos A.J."/>
        </authorList>
    </citation>
    <scope>NUCLEOTIDE SEQUENCE</scope>
    <source>
        <tissue evidence="1">Shoot tissue taken approximately 20 cm above the soil surface</tissue>
    </source>
</reference>
<dbReference type="EMBL" id="GBRH01230965">
    <property type="protein sequence ID" value="JAD66930.1"/>
    <property type="molecule type" value="Transcribed_RNA"/>
</dbReference>
<dbReference type="AlphaFoldDB" id="A0A0A9C0J3"/>
<proteinExistence type="predicted"/>